<evidence type="ECO:0000256" key="1">
    <source>
        <dbReference type="ARBA" id="ARBA00008270"/>
    </source>
</evidence>
<sequence>MLLPSSRLVEIRRQYACFPPNRYLISIPCLGLPVAAVQLVDSVLQDLDDATKQKIAAEMNLSETAFVTCLHTTDSFDSSVTFRLRWFTPSVEVDLCGHATLAAATILFFVSGNQNRMLHFETRSGTLLAMHKEDSIALGFPQDPPMPLDQWNRTKIKPLLDYLGEVVGEDSVIDIQLAPTSRKLLLRLRDNTSMPTLQGFRVDIPTSIVTSKSITEIIRGVILTVKGSVENQAVDGEGVPYDFVSRYFAPFVGIPEDPVTGSAHTVLGPYWNNLQNKNTLYGKRKDKESSQNTLTFHPECLLQLSNAVVAEEVYSSRCSPITGSRLPDIAVSCSVECWRSEESQSSFRNGSSSPKY</sequence>
<dbReference type="EMBL" id="BDGG01000001">
    <property type="protein sequence ID" value="GAU88277.1"/>
    <property type="molecule type" value="Genomic_DNA"/>
</dbReference>
<keyword evidence="2" id="KW-0413">Isomerase</keyword>
<dbReference type="GO" id="GO:0005737">
    <property type="term" value="C:cytoplasm"/>
    <property type="evidence" value="ECO:0007669"/>
    <property type="project" value="TreeGrafter"/>
</dbReference>
<accession>A0A1D1ULZ4</accession>
<keyword evidence="4" id="KW-1185">Reference proteome</keyword>
<evidence type="ECO:0000256" key="2">
    <source>
        <dbReference type="ARBA" id="ARBA00023235"/>
    </source>
</evidence>
<proteinExistence type="inferred from homology"/>
<dbReference type="STRING" id="947166.A0A1D1ULZ4"/>
<dbReference type="Pfam" id="PF02567">
    <property type="entry name" value="PhzC-PhzF"/>
    <property type="match status" value="1"/>
</dbReference>
<dbReference type="PANTHER" id="PTHR13774">
    <property type="entry name" value="PHENAZINE BIOSYNTHESIS PROTEIN"/>
    <property type="match status" value="1"/>
</dbReference>
<dbReference type="SUPFAM" id="SSF54506">
    <property type="entry name" value="Diaminopimelate epimerase-like"/>
    <property type="match status" value="1"/>
</dbReference>
<dbReference type="NCBIfam" id="TIGR00654">
    <property type="entry name" value="PhzF_family"/>
    <property type="match status" value="1"/>
</dbReference>
<evidence type="ECO:0000313" key="3">
    <source>
        <dbReference type="EMBL" id="GAU88277.1"/>
    </source>
</evidence>
<comment type="similarity">
    <text evidence="1">Belongs to the PhzF family.</text>
</comment>
<dbReference type="AlphaFoldDB" id="A0A1D1ULZ4"/>
<name>A0A1D1ULZ4_RAMVA</name>
<dbReference type="PANTHER" id="PTHR13774:SF17">
    <property type="entry name" value="PHENAZINE BIOSYNTHESIS-LIKE DOMAIN-CONTAINING PROTEIN"/>
    <property type="match status" value="1"/>
</dbReference>
<comment type="caution">
    <text evidence="3">The sequence shown here is derived from an EMBL/GenBank/DDBJ whole genome shotgun (WGS) entry which is preliminary data.</text>
</comment>
<evidence type="ECO:0008006" key="5">
    <source>
        <dbReference type="Google" id="ProtNLM"/>
    </source>
</evidence>
<dbReference type="InterPro" id="IPR003719">
    <property type="entry name" value="Phenazine_PhzF-like"/>
</dbReference>
<organism evidence="3 4">
    <name type="scientific">Ramazzottius varieornatus</name>
    <name type="common">Water bear</name>
    <name type="synonym">Tardigrade</name>
    <dbReference type="NCBI Taxonomy" id="947166"/>
    <lineage>
        <taxon>Eukaryota</taxon>
        <taxon>Metazoa</taxon>
        <taxon>Ecdysozoa</taxon>
        <taxon>Tardigrada</taxon>
        <taxon>Eutardigrada</taxon>
        <taxon>Parachela</taxon>
        <taxon>Hypsibioidea</taxon>
        <taxon>Ramazzottiidae</taxon>
        <taxon>Ramazzottius</taxon>
    </lineage>
</organism>
<reference evidence="3 4" key="1">
    <citation type="journal article" date="2016" name="Nat. Commun.">
        <title>Extremotolerant tardigrade genome and improved radiotolerance of human cultured cells by tardigrade-unique protein.</title>
        <authorList>
            <person name="Hashimoto T."/>
            <person name="Horikawa D.D."/>
            <person name="Saito Y."/>
            <person name="Kuwahara H."/>
            <person name="Kozuka-Hata H."/>
            <person name="Shin-I T."/>
            <person name="Minakuchi Y."/>
            <person name="Ohishi K."/>
            <person name="Motoyama A."/>
            <person name="Aizu T."/>
            <person name="Enomoto A."/>
            <person name="Kondo K."/>
            <person name="Tanaka S."/>
            <person name="Hara Y."/>
            <person name="Koshikawa S."/>
            <person name="Sagara H."/>
            <person name="Miura T."/>
            <person name="Yokobori S."/>
            <person name="Miyagawa K."/>
            <person name="Suzuki Y."/>
            <person name="Kubo T."/>
            <person name="Oyama M."/>
            <person name="Kohara Y."/>
            <person name="Fujiyama A."/>
            <person name="Arakawa K."/>
            <person name="Katayama T."/>
            <person name="Toyoda A."/>
            <person name="Kunieda T."/>
        </authorList>
    </citation>
    <scope>NUCLEOTIDE SEQUENCE [LARGE SCALE GENOMIC DNA]</scope>
    <source>
        <strain evidence="3 4">YOKOZUNA-1</strain>
    </source>
</reference>
<dbReference type="Proteomes" id="UP000186922">
    <property type="component" value="Unassembled WGS sequence"/>
</dbReference>
<gene>
    <name evidence="3" type="primary">RvY_01010</name>
    <name evidence="3" type="synonym">RvY_01010.1</name>
    <name evidence="3" type="ORF">RvY_01010-1</name>
</gene>
<evidence type="ECO:0000313" key="4">
    <source>
        <dbReference type="Proteomes" id="UP000186922"/>
    </source>
</evidence>
<dbReference type="OrthoDB" id="75169at2759"/>
<protein>
    <recommendedName>
        <fullName evidence="5">Phenazine biosynthesis-like domain-containing protein</fullName>
    </recommendedName>
</protein>
<dbReference type="Gene3D" id="3.10.310.10">
    <property type="entry name" value="Diaminopimelate Epimerase, Chain A, domain 1"/>
    <property type="match status" value="2"/>
</dbReference>
<dbReference type="GO" id="GO:0016853">
    <property type="term" value="F:isomerase activity"/>
    <property type="evidence" value="ECO:0007669"/>
    <property type="project" value="UniProtKB-KW"/>
</dbReference>